<dbReference type="AlphaFoldDB" id="A0A6G0YV05"/>
<organism evidence="1 2">
    <name type="scientific">Aphis craccivora</name>
    <name type="common">Cowpea aphid</name>
    <dbReference type="NCBI Taxonomy" id="307492"/>
    <lineage>
        <taxon>Eukaryota</taxon>
        <taxon>Metazoa</taxon>
        <taxon>Ecdysozoa</taxon>
        <taxon>Arthropoda</taxon>
        <taxon>Hexapoda</taxon>
        <taxon>Insecta</taxon>
        <taxon>Pterygota</taxon>
        <taxon>Neoptera</taxon>
        <taxon>Paraneoptera</taxon>
        <taxon>Hemiptera</taxon>
        <taxon>Sternorrhyncha</taxon>
        <taxon>Aphidomorpha</taxon>
        <taxon>Aphidoidea</taxon>
        <taxon>Aphididae</taxon>
        <taxon>Aphidini</taxon>
        <taxon>Aphis</taxon>
        <taxon>Aphis</taxon>
    </lineage>
</organism>
<name>A0A6G0YV05_APHCR</name>
<keyword evidence="2" id="KW-1185">Reference proteome</keyword>
<dbReference type="Proteomes" id="UP000478052">
    <property type="component" value="Unassembled WGS sequence"/>
</dbReference>
<comment type="caution">
    <text evidence="1">The sequence shown here is derived from an EMBL/GenBank/DDBJ whole genome shotgun (WGS) entry which is preliminary data.</text>
</comment>
<proteinExistence type="predicted"/>
<sequence length="68" mass="8007">MSNFGDGFRYKLNLVGALGRSFIEIPIIFQKSEKTKKKLRKNRNFYAKPVFDQIDFLYVCNSKTNHCK</sequence>
<dbReference type="EMBL" id="VUJU01002374">
    <property type="protein sequence ID" value="KAF0761505.1"/>
    <property type="molecule type" value="Genomic_DNA"/>
</dbReference>
<dbReference type="OrthoDB" id="10549221at2759"/>
<evidence type="ECO:0000313" key="2">
    <source>
        <dbReference type="Proteomes" id="UP000478052"/>
    </source>
</evidence>
<gene>
    <name evidence="1" type="ORF">FWK35_00019020</name>
</gene>
<reference evidence="1 2" key="1">
    <citation type="submission" date="2019-08" db="EMBL/GenBank/DDBJ databases">
        <title>Whole genome of Aphis craccivora.</title>
        <authorList>
            <person name="Voronova N.V."/>
            <person name="Shulinski R.S."/>
            <person name="Bandarenka Y.V."/>
            <person name="Zhorov D.G."/>
            <person name="Warner D."/>
        </authorList>
    </citation>
    <scope>NUCLEOTIDE SEQUENCE [LARGE SCALE GENOMIC DNA]</scope>
    <source>
        <strain evidence="1">180601</strain>
        <tissue evidence="1">Whole Body</tissue>
    </source>
</reference>
<protein>
    <submittedName>
        <fullName evidence="1">Uncharacterized protein</fullName>
    </submittedName>
</protein>
<accession>A0A6G0YV05</accession>
<evidence type="ECO:0000313" key="1">
    <source>
        <dbReference type="EMBL" id="KAF0761505.1"/>
    </source>
</evidence>